<feature type="domain" description="Ketosynthase family 3 (KS3)" evidence="2">
    <location>
        <begin position="1"/>
        <end position="121"/>
    </location>
</feature>
<organism evidence="3">
    <name type="scientific">Massarina sp. BCC18015</name>
    <dbReference type="NCBI Taxonomy" id="577459"/>
    <lineage>
        <taxon>Eukaryota</taxon>
        <taxon>Fungi</taxon>
        <taxon>Dikarya</taxon>
        <taxon>Ascomycota</taxon>
        <taxon>Pezizomycotina</taxon>
        <taxon>Dothideomycetes</taxon>
        <taxon>Pleosporomycetidae</taxon>
        <taxon>Pleosporales</taxon>
        <taxon>Massarineae</taxon>
        <taxon>Massarinaceae</taxon>
        <taxon>Massarina</taxon>
    </lineage>
</organism>
<dbReference type="SUPFAM" id="SSF53901">
    <property type="entry name" value="Thiolase-like"/>
    <property type="match status" value="1"/>
</dbReference>
<feature type="non-terminal residue" evidence="3">
    <location>
        <position position="1"/>
    </location>
</feature>
<name>C0J6K5_9PLEO</name>
<dbReference type="InterPro" id="IPR016039">
    <property type="entry name" value="Thiolase-like"/>
</dbReference>
<dbReference type="Pfam" id="PF02801">
    <property type="entry name" value="Ketoacyl-synt_C"/>
    <property type="match status" value="1"/>
</dbReference>
<evidence type="ECO:0000313" key="3">
    <source>
        <dbReference type="EMBL" id="ACN43282.1"/>
    </source>
</evidence>
<dbReference type="PANTHER" id="PTHR43775:SF22">
    <property type="entry name" value="SYNTHASE, PUTATIVE (JCVI)-RELATED"/>
    <property type="match status" value="1"/>
</dbReference>
<reference evidence="3" key="1">
    <citation type="journal article" date="2009" name="Appl. Environ. Microbiol.">
        <title>Insect-specific polyketide synthases (PKSs), potential PKS-nonribosomal peptide synthetase hybrids, and novel PKS clades in tropical fungi.</title>
        <authorList>
            <person name="Amnuaykanjanasin A."/>
            <person name="Phonghanpot S."/>
            <person name="Sengpanich N."/>
            <person name="Cheevadhanarak S."/>
            <person name="Tanticharoen M."/>
        </authorList>
    </citation>
    <scope>NUCLEOTIDE SEQUENCE</scope>
    <source>
        <strain evidence="3">BCC18015</strain>
    </source>
</reference>
<keyword evidence="1" id="KW-0511">Multifunctional enzyme</keyword>
<protein>
    <submittedName>
        <fullName evidence="3">Putative polyketide synthase</fullName>
    </submittedName>
</protein>
<dbReference type="Gene3D" id="3.40.47.10">
    <property type="match status" value="1"/>
</dbReference>
<dbReference type="AlphaFoldDB" id="C0J6K5"/>
<dbReference type="GO" id="GO:0006633">
    <property type="term" value="P:fatty acid biosynthetic process"/>
    <property type="evidence" value="ECO:0007669"/>
    <property type="project" value="TreeGrafter"/>
</dbReference>
<dbReference type="InterPro" id="IPR050091">
    <property type="entry name" value="PKS_NRPS_Biosynth_Enz"/>
</dbReference>
<evidence type="ECO:0000259" key="2">
    <source>
        <dbReference type="PROSITE" id="PS52004"/>
    </source>
</evidence>
<dbReference type="InterPro" id="IPR020841">
    <property type="entry name" value="PKS_Beta-ketoAc_synthase_dom"/>
</dbReference>
<evidence type="ECO:0000256" key="1">
    <source>
        <dbReference type="ARBA" id="ARBA00023268"/>
    </source>
</evidence>
<accession>C0J6K5</accession>
<dbReference type="PANTHER" id="PTHR43775">
    <property type="entry name" value="FATTY ACID SYNTHASE"/>
    <property type="match status" value="1"/>
</dbReference>
<dbReference type="InterPro" id="IPR001227">
    <property type="entry name" value="Ac_transferase_dom_sf"/>
</dbReference>
<dbReference type="EMBL" id="EU862525">
    <property type="protein sequence ID" value="ACN43282.1"/>
    <property type="molecule type" value="Genomic_DNA"/>
</dbReference>
<dbReference type="Gene3D" id="3.30.70.3290">
    <property type="match status" value="1"/>
</dbReference>
<dbReference type="GO" id="GO:0044550">
    <property type="term" value="P:secondary metabolite biosynthetic process"/>
    <property type="evidence" value="ECO:0007669"/>
    <property type="project" value="TreeGrafter"/>
</dbReference>
<feature type="non-terminal residue" evidence="3">
    <location>
        <position position="254"/>
    </location>
</feature>
<sequence>GDQIETLSISNVFCSRRSADKPLVIGSVKTNIGHLESVSGIAGLIKAVLMLENGMIPANLNFKQLKPEIDFENQKLRPWKLTHLQIARTLEEWPVPASGQRLASVNSFGYGGTNAHVVLASRTPYRPSERSEHLGYGVNGHSLTNGYAKAELKLPPMLEDCPALLALTAKSEKTLNRQVERLVQWATARRISEEDLQDLAYTLHSRRSLMGTRRSIVVSSVKELLPSLQKRPQSSRRAADTTRVAFIFSGHGAQ</sequence>
<proteinExistence type="predicted"/>
<dbReference type="InterPro" id="IPR014031">
    <property type="entry name" value="Ketoacyl_synth_C"/>
</dbReference>
<dbReference type="GO" id="GO:0004312">
    <property type="term" value="F:fatty acid synthase activity"/>
    <property type="evidence" value="ECO:0007669"/>
    <property type="project" value="TreeGrafter"/>
</dbReference>
<dbReference type="CDD" id="cd00833">
    <property type="entry name" value="PKS"/>
    <property type="match status" value="1"/>
</dbReference>
<dbReference type="Pfam" id="PF22621">
    <property type="entry name" value="CurL-like_PKS_C"/>
    <property type="match status" value="1"/>
</dbReference>
<dbReference type="Gene3D" id="3.40.366.10">
    <property type="entry name" value="Malonyl-Coenzyme A Acyl Carrier Protein, domain 2"/>
    <property type="match status" value="1"/>
</dbReference>
<dbReference type="PROSITE" id="PS52004">
    <property type="entry name" value="KS3_2"/>
    <property type="match status" value="1"/>
</dbReference>